<dbReference type="EMBL" id="JACBNQ010000013">
    <property type="protein sequence ID" value="NYB74825.1"/>
    <property type="molecule type" value="Genomic_DNA"/>
</dbReference>
<gene>
    <name evidence="3" type="ORF">HZF24_11820</name>
</gene>
<dbReference type="GO" id="GO:0046872">
    <property type="term" value="F:metal ion binding"/>
    <property type="evidence" value="ECO:0007669"/>
    <property type="project" value="UniProtKB-KW"/>
</dbReference>
<dbReference type="PANTHER" id="PTHR35848">
    <property type="entry name" value="OXALATE-BINDING PROTEIN"/>
    <property type="match status" value="1"/>
</dbReference>
<dbReference type="SUPFAM" id="SSF51182">
    <property type="entry name" value="RmlC-like cupins"/>
    <property type="match status" value="1"/>
</dbReference>
<dbReference type="Gene3D" id="2.60.120.10">
    <property type="entry name" value="Jelly Rolls"/>
    <property type="match status" value="1"/>
</dbReference>
<dbReference type="Proteomes" id="UP000611629">
    <property type="component" value="Unassembled WGS sequence"/>
</dbReference>
<keyword evidence="1" id="KW-0479">Metal-binding</keyword>
<dbReference type="InterPro" id="IPR014710">
    <property type="entry name" value="RmlC-like_jellyroll"/>
</dbReference>
<evidence type="ECO:0000256" key="1">
    <source>
        <dbReference type="ARBA" id="ARBA00022723"/>
    </source>
</evidence>
<proteinExistence type="predicted"/>
<comment type="caution">
    <text evidence="3">The sequence shown here is derived from an EMBL/GenBank/DDBJ whole genome shotgun (WGS) entry which is preliminary data.</text>
</comment>
<reference evidence="3" key="1">
    <citation type="submission" date="2020-07" db="EMBL/GenBank/DDBJ databases">
        <title>Genomic analysis of a strain of Sedimentibacter Hydroxybenzoicus DSM7310.</title>
        <authorList>
            <person name="Ma S."/>
        </authorList>
    </citation>
    <scope>NUCLEOTIDE SEQUENCE</scope>
    <source>
        <strain evidence="3">DSM 7310</strain>
    </source>
</reference>
<dbReference type="AlphaFoldDB" id="A0A974BLI3"/>
<dbReference type="RefSeq" id="WP_179238528.1">
    <property type="nucleotide sequence ID" value="NZ_JACBNQ010000013.1"/>
</dbReference>
<protein>
    <submittedName>
        <fullName evidence="3">Cupin domain-containing protein</fullName>
    </submittedName>
</protein>
<dbReference type="PANTHER" id="PTHR35848:SF6">
    <property type="entry name" value="CUPIN TYPE-2 DOMAIN-CONTAINING PROTEIN"/>
    <property type="match status" value="1"/>
</dbReference>
<dbReference type="InterPro" id="IPR013096">
    <property type="entry name" value="Cupin_2"/>
</dbReference>
<evidence type="ECO:0000259" key="2">
    <source>
        <dbReference type="Pfam" id="PF07883"/>
    </source>
</evidence>
<dbReference type="InterPro" id="IPR011051">
    <property type="entry name" value="RmlC_Cupin_sf"/>
</dbReference>
<sequence length="119" mass="12996">MAKVIVRESDVEGTKKTPWPRVSKILISEHTVGAKQISMGTNVSEPGSGIPIHKHTDSEEAMFVIEGTGKLICGNEEYDLYPGTALFSPLGVEHQIINTGDTPFKIVWAYAPPLPDHLK</sequence>
<name>A0A974BLI3_SEDHY</name>
<dbReference type="Pfam" id="PF07883">
    <property type="entry name" value="Cupin_2"/>
    <property type="match status" value="1"/>
</dbReference>
<evidence type="ECO:0000313" key="3">
    <source>
        <dbReference type="EMBL" id="NYB74825.1"/>
    </source>
</evidence>
<keyword evidence="4" id="KW-1185">Reference proteome</keyword>
<evidence type="ECO:0000313" key="4">
    <source>
        <dbReference type="Proteomes" id="UP000611629"/>
    </source>
</evidence>
<organism evidence="3 4">
    <name type="scientific">Sedimentibacter hydroxybenzoicus DSM 7310</name>
    <dbReference type="NCBI Taxonomy" id="1123245"/>
    <lineage>
        <taxon>Bacteria</taxon>
        <taxon>Bacillati</taxon>
        <taxon>Bacillota</taxon>
        <taxon>Tissierellia</taxon>
        <taxon>Sedimentibacter</taxon>
    </lineage>
</organism>
<feature type="domain" description="Cupin type-2" evidence="2">
    <location>
        <begin position="45"/>
        <end position="110"/>
    </location>
</feature>
<dbReference type="InterPro" id="IPR051610">
    <property type="entry name" value="GPI/OXD"/>
</dbReference>
<accession>A0A974BLI3</accession>